<dbReference type="OrthoDB" id="5041285at2759"/>
<feature type="region of interest" description="Disordered" evidence="8">
    <location>
        <begin position="189"/>
        <end position="217"/>
    </location>
</feature>
<dbReference type="Pfam" id="PF04082">
    <property type="entry name" value="Fungal_trans"/>
    <property type="match status" value="1"/>
</dbReference>
<dbReference type="GO" id="GO:0010181">
    <property type="term" value="F:FMN binding"/>
    <property type="evidence" value="ECO:0007669"/>
    <property type="project" value="InterPro"/>
</dbReference>
<evidence type="ECO:0000313" key="10">
    <source>
        <dbReference type="EMBL" id="CAH0054373.1"/>
    </source>
</evidence>
<name>A0A9N9ZFD8_9HYPO</name>
<dbReference type="GO" id="GO:0006351">
    <property type="term" value="P:DNA-templated transcription"/>
    <property type="evidence" value="ECO:0007669"/>
    <property type="project" value="InterPro"/>
</dbReference>
<dbReference type="AlphaFoldDB" id="A0A9N9ZFD8"/>
<sequence>MAHDLNCLTIAELEALATQRLDKQTRDYYNEGADNGITVKENMSAYQKYRLRPRVLRNVSNVDSGVDVFGTRTSVPFGVAPAAMQKLAHQDGELATARACRTKGVALGLSSFSTTTLEDVGSASGSVPNVLQLYLFEERSHSIKMIQRAKEAGYKAIVLTVDTPLLGRRNLEIRNQFRLPRHLNAANFASESGATGTPPSAGSLKESAPGYHDGERRVLPAGPVTFHSHGPNPTLTWEEAIPWLKKEASPMQVWVKGIVTAEDALLAVSNHVDGIIVSNHGGRQLDGTVATLDALPEIVKVVDHRIPVHVDGGIRHGTDVFKALALGADFCWVGRPVLWGLGYGGEAGVELCLRLLTDQFRLCMGLCGVTKVSDIGPEYLLKEEAAKFWSRLGRKRISDQRVREETLPVITRKDACTDGSQAQIQHEAGEFAHHGEPSTTPARIVLAEGLSNGNQPSTNVFVPFYYHKYLQVADLQHLSPSQIHNLELEGCFRVPSQSVLDEFVRQYFLYVHPCLPLVNERTFWSIYSRTGDGQRKTSFFSLALFQSMLFAATRDIADTFKFVPIKMINACGFEDLRSARNAFYHRAELLLAHNLERDSFVLAQTCLLLSLQATLFEPSLNSMWLSKAISHAEDAGANKYFSRAPMDAERILENKRLWWCCILRDRMIAVGVRRSIQVTPDRFDFTNPGLEEADLAEEIETSEVYSSEMKSLLVRIIVAQCALAVAMTWTMTVVYPTGDFSSQSLPSTVSQLVTSMVEIERGNTELAVWARRFKTNLTDCIRPDQRRRALESSAAVFADMTLIHYYSTQVALYNHLALVLQKHQSQLEDYEFRFSQLKSDLQLAIANVTDRFKGLTDEGLVRRLPISAPPCSALPVILETLDLKLSSLAQKANYQRQRSCHNDIIALLDDQHDYTECVNIAINSLLPVADAEIQQFFASWNGLAGIEGEGTNGIRLTIWSPSSWSDVFSGNPMIYLRLSMALDFALSRGKAPHITDLPEWTHGTLVMPTNMHLISPSMAQMVLPEVVLPSEREPNGFDELDGDDVVVDELSQAWQVGEPNILPGWSFVEDLELLESL</sequence>
<dbReference type="FunFam" id="3.20.20.70:FF:000056">
    <property type="entry name" value="hydroxyacid oxidase 2"/>
    <property type="match status" value="1"/>
</dbReference>
<keyword evidence="3" id="KW-0560">Oxidoreductase</keyword>
<reference evidence="10" key="1">
    <citation type="submission" date="2021-10" db="EMBL/GenBank/DDBJ databases">
        <authorList>
            <person name="Piombo E."/>
        </authorList>
    </citation>
    <scope>NUCLEOTIDE SEQUENCE</scope>
</reference>
<evidence type="ECO:0000313" key="11">
    <source>
        <dbReference type="Proteomes" id="UP000775872"/>
    </source>
</evidence>
<dbReference type="GO" id="GO:0008270">
    <property type="term" value="F:zinc ion binding"/>
    <property type="evidence" value="ECO:0007669"/>
    <property type="project" value="InterPro"/>
</dbReference>
<comment type="pathway">
    <text evidence="2">Mycotoxin biosynthesis.</text>
</comment>
<dbReference type="CDD" id="cd12148">
    <property type="entry name" value="fungal_TF_MHR"/>
    <property type="match status" value="1"/>
</dbReference>
<feature type="domain" description="FMN hydroxy acid dehydrogenase" evidence="9">
    <location>
        <begin position="2"/>
        <end position="385"/>
    </location>
</feature>
<dbReference type="PROSITE" id="PS00557">
    <property type="entry name" value="FMN_HYDROXY_ACID_DH_1"/>
    <property type="match status" value="1"/>
</dbReference>
<proteinExistence type="inferred from homology"/>
<dbReference type="PROSITE" id="PS51349">
    <property type="entry name" value="FMN_HYDROXY_ACID_DH_2"/>
    <property type="match status" value="1"/>
</dbReference>
<comment type="similarity">
    <text evidence="5">Belongs to the FMN-dependent alpha-hydroxy acid dehydrogenase family.</text>
</comment>
<keyword evidence="4" id="KW-0539">Nucleus</keyword>
<dbReference type="PANTHER" id="PTHR10578:SF149">
    <property type="entry name" value="2-HYDROXYACID OXIDASE 2"/>
    <property type="match status" value="1"/>
</dbReference>
<gene>
    <name evidence="10" type="ORF">CSOL1703_00015846</name>
</gene>
<dbReference type="EMBL" id="CABFOC020000048">
    <property type="protein sequence ID" value="CAH0054373.1"/>
    <property type="molecule type" value="Genomic_DNA"/>
</dbReference>
<dbReference type="Proteomes" id="UP000775872">
    <property type="component" value="Unassembled WGS sequence"/>
</dbReference>
<evidence type="ECO:0000256" key="5">
    <source>
        <dbReference type="ARBA" id="ARBA00024042"/>
    </source>
</evidence>
<dbReference type="SUPFAM" id="SSF51395">
    <property type="entry name" value="FMN-linked oxidoreductases"/>
    <property type="match status" value="1"/>
</dbReference>
<dbReference type="InterPro" id="IPR008259">
    <property type="entry name" value="FMN_hydac_DH_AS"/>
</dbReference>
<evidence type="ECO:0000256" key="4">
    <source>
        <dbReference type="ARBA" id="ARBA00023242"/>
    </source>
</evidence>
<accession>A0A9N9ZFD8</accession>
<dbReference type="GO" id="GO:0003677">
    <property type="term" value="F:DNA binding"/>
    <property type="evidence" value="ECO:0007669"/>
    <property type="project" value="InterPro"/>
</dbReference>
<dbReference type="InterPro" id="IPR037396">
    <property type="entry name" value="FMN_HAD"/>
</dbReference>
<evidence type="ECO:0000256" key="1">
    <source>
        <dbReference type="ARBA" id="ARBA00001917"/>
    </source>
</evidence>
<dbReference type="InterPro" id="IPR012133">
    <property type="entry name" value="Alpha-hydoxy_acid_DH_FMN"/>
</dbReference>
<evidence type="ECO:0000259" key="9">
    <source>
        <dbReference type="PROSITE" id="PS51349"/>
    </source>
</evidence>
<dbReference type="Pfam" id="PF01070">
    <property type="entry name" value="FMN_dh"/>
    <property type="match status" value="1"/>
</dbReference>
<evidence type="ECO:0000256" key="7">
    <source>
        <dbReference type="ARBA" id="ARBA00083297"/>
    </source>
</evidence>
<dbReference type="InterPro" id="IPR007219">
    <property type="entry name" value="XnlR_reg_dom"/>
</dbReference>
<keyword evidence="11" id="KW-1185">Reference proteome</keyword>
<evidence type="ECO:0000256" key="2">
    <source>
        <dbReference type="ARBA" id="ARBA00004685"/>
    </source>
</evidence>
<evidence type="ECO:0000256" key="8">
    <source>
        <dbReference type="SAM" id="MobiDB-lite"/>
    </source>
</evidence>
<feature type="compositionally biased region" description="Polar residues" evidence="8">
    <location>
        <begin position="189"/>
        <end position="200"/>
    </location>
</feature>
<evidence type="ECO:0000256" key="3">
    <source>
        <dbReference type="ARBA" id="ARBA00023002"/>
    </source>
</evidence>
<protein>
    <recommendedName>
        <fullName evidence="6">Oxidase FUB9</fullName>
    </recommendedName>
    <alternativeName>
        <fullName evidence="7">Fusaric acid biosynthesis protein 9</fullName>
    </alternativeName>
</protein>
<dbReference type="InterPro" id="IPR013785">
    <property type="entry name" value="Aldolase_TIM"/>
</dbReference>
<dbReference type="CDD" id="cd02809">
    <property type="entry name" value="alpha_hydroxyacid_oxid_FMN"/>
    <property type="match status" value="1"/>
</dbReference>
<comment type="cofactor">
    <cofactor evidence="1">
        <name>FMN</name>
        <dbReference type="ChEBI" id="CHEBI:58210"/>
    </cofactor>
</comment>
<dbReference type="InterPro" id="IPR000262">
    <property type="entry name" value="FMN-dep_DH"/>
</dbReference>
<dbReference type="GO" id="GO:0016491">
    <property type="term" value="F:oxidoreductase activity"/>
    <property type="evidence" value="ECO:0007669"/>
    <property type="project" value="UniProtKB-KW"/>
</dbReference>
<dbReference type="Gene3D" id="3.20.20.70">
    <property type="entry name" value="Aldolase class I"/>
    <property type="match status" value="1"/>
</dbReference>
<dbReference type="PANTHER" id="PTHR10578">
    <property type="entry name" value="S -2-HYDROXY-ACID OXIDASE-RELATED"/>
    <property type="match status" value="1"/>
</dbReference>
<dbReference type="GO" id="GO:0005737">
    <property type="term" value="C:cytoplasm"/>
    <property type="evidence" value="ECO:0007669"/>
    <property type="project" value="UniProtKB-ARBA"/>
</dbReference>
<evidence type="ECO:0000256" key="6">
    <source>
        <dbReference type="ARBA" id="ARBA00073420"/>
    </source>
</evidence>
<comment type="caution">
    <text evidence="10">The sequence shown here is derived from an EMBL/GenBank/DDBJ whole genome shotgun (WGS) entry which is preliminary data.</text>
</comment>
<organism evidence="10 11">
    <name type="scientific">Clonostachys solani</name>
    <dbReference type="NCBI Taxonomy" id="160281"/>
    <lineage>
        <taxon>Eukaryota</taxon>
        <taxon>Fungi</taxon>
        <taxon>Dikarya</taxon>
        <taxon>Ascomycota</taxon>
        <taxon>Pezizomycotina</taxon>
        <taxon>Sordariomycetes</taxon>
        <taxon>Hypocreomycetidae</taxon>
        <taxon>Hypocreales</taxon>
        <taxon>Bionectriaceae</taxon>
        <taxon>Clonostachys</taxon>
    </lineage>
</organism>